<dbReference type="Pfam" id="PF01155">
    <property type="entry name" value="HypA"/>
    <property type="match status" value="1"/>
</dbReference>
<dbReference type="GO" id="GO:0008270">
    <property type="term" value="F:zinc ion binding"/>
    <property type="evidence" value="ECO:0007669"/>
    <property type="project" value="UniProtKB-UniRule"/>
</dbReference>
<keyword evidence="3 5" id="KW-0479">Metal-binding</keyword>
<dbReference type="Gene3D" id="3.30.2320.80">
    <property type="match status" value="1"/>
</dbReference>
<feature type="binding site" evidence="5">
    <location>
        <position position="76"/>
    </location>
    <ligand>
        <name>Zn(2+)</name>
        <dbReference type="ChEBI" id="CHEBI:29105"/>
    </ligand>
</feature>
<gene>
    <name evidence="5 6" type="primary">hypA</name>
    <name evidence="6" type="ORF">NMYAN_60051</name>
    <name evidence="7" type="ORF">SAMN05421880_10929</name>
</gene>
<accession>A0A1I4NV82</accession>
<keyword evidence="8" id="KW-1185">Reference proteome</keyword>
<dbReference type="GO" id="GO:0051604">
    <property type="term" value="P:protein maturation"/>
    <property type="evidence" value="ECO:0007669"/>
    <property type="project" value="InterPro"/>
</dbReference>
<evidence type="ECO:0000313" key="7">
    <source>
        <dbReference type="EMBL" id="SFM19454.1"/>
    </source>
</evidence>
<dbReference type="STRING" id="52442.SAMN05421880_10929"/>
<feature type="binding site" evidence="5">
    <location>
        <position position="89"/>
    </location>
    <ligand>
        <name>Zn(2+)</name>
        <dbReference type="ChEBI" id="CHEBI:29105"/>
    </ligand>
</feature>
<evidence type="ECO:0000256" key="5">
    <source>
        <dbReference type="HAMAP-Rule" id="MF_00213"/>
    </source>
</evidence>
<keyword evidence="2 5" id="KW-0533">Nickel</keyword>
<dbReference type="EMBL" id="CAJNAP010000052">
    <property type="protein sequence ID" value="CAE6516356.1"/>
    <property type="molecule type" value="Genomic_DNA"/>
</dbReference>
<feature type="binding site" evidence="5">
    <location>
        <position position="92"/>
    </location>
    <ligand>
        <name>Zn(2+)</name>
        <dbReference type="ChEBI" id="CHEBI:29105"/>
    </ligand>
</feature>
<sequence>MHEMSLAEEVMQIIQEAALRQSFARVKTVWLEIGQLACVEQAAFRFCFDILTRDSIAQQARLEILEISGLGWCHSCAQEVPMTTLHDVCFRCGRYGLVVLSGDDLRVKELEVE</sequence>
<evidence type="ECO:0000256" key="2">
    <source>
        <dbReference type="ARBA" id="ARBA00022596"/>
    </source>
</evidence>
<dbReference type="HAMAP" id="MF_00213">
    <property type="entry name" value="HypA_HybF"/>
    <property type="match status" value="1"/>
</dbReference>
<reference evidence="6" key="2">
    <citation type="submission" date="2021-02" db="EMBL/GenBank/DDBJ databases">
        <authorList>
            <person name="Han P."/>
        </authorList>
    </citation>
    <scope>NUCLEOTIDE SEQUENCE</scope>
    <source>
        <strain evidence="6">Nitrosomonas nitrosa 18-3D</strain>
    </source>
</reference>
<dbReference type="Proteomes" id="UP000601736">
    <property type="component" value="Unassembled WGS sequence"/>
</dbReference>
<evidence type="ECO:0000256" key="3">
    <source>
        <dbReference type="ARBA" id="ARBA00022723"/>
    </source>
</evidence>
<dbReference type="InterPro" id="IPR020538">
    <property type="entry name" value="Hydgase_Ni_incorp_HypA/HybF_CS"/>
</dbReference>
<proteinExistence type="inferred from homology"/>
<name>A0A1I4NV82_9PROT</name>
<comment type="function">
    <text evidence="5">Involved in the maturation of [NiFe] hydrogenases. Required for nickel insertion into the metal center of the hydrogenase.</text>
</comment>
<evidence type="ECO:0000256" key="4">
    <source>
        <dbReference type="ARBA" id="ARBA00022833"/>
    </source>
</evidence>
<protein>
    <recommendedName>
        <fullName evidence="5">Hydrogenase maturation factor HypA</fullName>
    </recommendedName>
</protein>
<dbReference type="AlphaFoldDB" id="A0A1I4NV82"/>
<reference evidence="7 8" key="1">
    <citation type="submission" date="2016-10" db="EMBL/GenBank/DDBJ databases">
        <authorList>
            <person name="de Groot N.N."/>
        </authorList>
    </citation>
    <scope>NUCLEOTIDE SEQUENCE [LARGE SCALE GENOMIC DNA]</scope>
    <source>
        <strain evidence="7 8">Nm146</strain>
    </source>
</reference>
<dbReference type="PROSITE" id="PS01249">
    <property type="entry name" value="HYPA"/>
    <property type="match status" value="1"/>
</dbReference>
<dbReference type="Proteomes" id="UP000199561">
    <property type="component" value="Unassembled WGS sequence"/>
</dbReference>
<dbReference type="PANTHER" id="PTHR34535">
    <property type="entry name" value="HYDROGENASE MATURATION FACTOR HYPA"/>
    <property type="match status" value="1"/>
</dbReference>
<dbReference type="PIRSF" id="PIRSF004761">
    <property type="entry name" value="Hydrgn_mat_HypA"/>
    <property type="match status" value="1"/>
</dbReference>
<comment type="similarity">
    <text evidence="1 5">Belongs to the HypA/HybF family.</text>
</comment>
<dbReference type="GO" id="GO:0016151">
    <property type="term" value="F:nickel cation binding"/>
    <property type="evidence" value="ECO:0007669"/>
    <property type="project" value="UniProtKB-UniRule"/>
</dbReference>
<dbReference type="PANTHER" id="PTHR34535:SF3">
    <property type="entry name" value="HYDROGENASE MATURATION FACTOR HYPA"/>
    <property type="match status" value="1"/>
</dbReference>
<keyword evidence="4 5" id="KW-0862">Zinc</keyword>
<dbReference type="NCBIfam" id="TIGR00100">
    <property type="entry name" value="hypA"/>
    <property type="match status" value="1"/>
</dbReference>
<feature type="binding site" evidence="5">
    <location>
        <position position="2"/>
    </location>
    <ligand>
        <name>Ni(2+)</name>
        <dbReference type="ChEBI" id="CHEBI:49786"/>
    </ligand>
</feature>
<dbReference type="OrthoDB" id="288014at2"/>
<evidence type="ECO:0000313" key="6">
    <source>
        <dbReference type="EMBL" id="CAE6516356.1"/>
    </source>
</evidence>
<evidence type="ECO:0000256" key="1">
    <source>
        <dbReference type="ARBA" id="ARBA00010748"/>
    </source>
</evidence>
<evidence type="ECO:0000313" key="8">
    <source>
        <dbReference type="Proteomes" id="UP000199561"/>
    </source>
</evidence>
<feature type="binding site" evidence="5">
    <location>
        <position position="73"/>
    </location>
    <ligand>
        <name>Zn(2+)</name>
        <dbReference type="ChEBI" id="CHEBI:29105"/>
    </ligand>
</feature>
<dbReference type="EMBL" id="FOUF01000009">
    <property type="protein sequence ID" value="SFM19454.1"/>
    <property type="molecule type" value="Genomic_DNA"/>
</dbReference>
<organism evidence="7 8">
    <name type="scientific">Nitrosomonas nitrosa</name>
    <dbReference type="NCBI Taxonomy" id="52442"/>
    <lineage>
        <taxon>Bacteria</taxon>
        <taxon>Pseudomonadati</taxon>
        <taxon>Pseudomonadota</taxon>
        <taxon>Betaproteobacteria</taxon>
        <taxon>Nitrosomonadales</taxon>
        <taxon>Nitrosomonadaceae</taxon>
        <taxon>Nitrosomonas</taxon>
    </lineage>
</organism>
<dbReference type="InterPro" id="IPR000688">
    <property type="entry name" value="HypA/HybF"/>
</dbReference>